<sequence>MALNDIEQIQHLLNESKHVLITFRKDGNGDAIASSLALALFLQKQNKHVDIVVDHFTLPKKFAFLPSAKHIKHQFPHLQKFIITLDLKDAGVQELSYDIKDNKLQVFITPKTGSLSREQIQTAQSEFRYDLIITLDTPDLQALGALTEMNTSLFYALPIINIDYKANNERYGQINVVSLTSTSTSEVVAELLRKIAETDINADIATALLTGMISNTNSFKTKDIKPSTLALASRLIGMGADREYIIQELYRTKTLAALKLWGQALAHLEFESTLGIASTTITREDFARTGATEHDLYDIIDELIANSPEAKLIMILHEHRHENEKNTIHGILHTSDHIDVRSLVEVFHPEGSGRRVSFSIENKSLKEAEETILAEIKKNLA</sequence>
<evidence type="ECO:0000259" key="1">
    <source>
        <dbReference type="Pfam" id="PF01368"/>
    </source>
</evidence>
<dbReference type="InterPro" id="IPR038763">
    <property type="entry name" value="DHH_sf"/>
</dbReference>
<evidence type="ECO:0000313" key="3">
    <source>
        <dbReference type="Proteomes" id="UP000178742"/>
    </source>
</evidence>
<evidence type="ECO:0000313" key="2">
    <source>
        <dbReference type="EMBL" id="OGH66567.1"/>
    </source>
</evidence>
<reference evidence="2 3" key="1">
    <citation type="journal article" date="2016" name="Nat. Commun.">
        <title>Thousands of microbial genomes shed light on interconnected biogeochemical processes in an aquifer system.</title>
        <authorList>
            <person name="Anantharaman K."/>
            <person name="Brown C.T."/>
            <person name="Hug L.A."/>
            <person name="Sharon I."/>
            <person name="Castelle C.J."/>
            <person name="Probst A.J."/>
            <person name="Thomas B.C."/>
            <person name="Singh A."/>
            <person name="Wilkins M.J."/>
            <person name="Karaoz U."/>
            <person name="Brodie E.L."/>
            <person name="Williams K.H."/>
            <person name="Hubbard S.S."/>
            <person name="Banfield J.F."/>
        </authorList>
    </citation>
    <scope>NUCLEOTIDE SEQUENCE [LARGE SCALE GENOMIC DNA]</scope>
</reference>
<dbReference type="EMBL" id="MFPX01000016">
    <property type="protein sequence ID" value="OGH66567.1"/>
    <property type="molecule type" value="Genomic_DNA"/>
</dbReference>
<dbReference type="InterPro" id="IPR051319">
    <property type="entry name" value="Oligoribo/pAp-PDE_c-di-AMP_PDE"/>
</dbReference>
<dbReference type="PANTHER" id="PTHR47618">
    <property type="entry name" value="BIFUNCTIONAL OLIGORIBONUCLEASE AND PAP PHOSPHATASE NRNA"/>
    <property type="match status" value="1"/>
</dbReference>
<comment type="caution">
    <text evidence="2">The sequence shown here is derived from an EMBL/GenBank/DDBJ whole genome shotgun (WGS) entry which is preliminary data.</text>
</comment>
<proteinExistence type="predicted"/>
<accession>A0A1F6M4J2</accession>
<protein>
    <recommendedName>
        <fullName evidence="1">DDH domain-containing protein</fullName>
    </recommendedName>
</protein>
<dbReference type="Gene3D" id="3.90.1640.10">
    <property type="entry name" value="inorganic pyrophosphatase (n-terminal core)"/>
    <property type="match status" value="1"/>
</dbReference>
<dbReference type="PANTHER" id="PTHR47618:SF1">
    <property type="entry name" value="BIFUNCTIONAL OLIGORIBONUCLEASE AND PAP PHOSPHATASE NRNA"/>
    <property type="match status" value="1"/>
</dbReference>
<dbReference type="Pfam" id="PF01368">
    <property type="entry name" value="DHH"/>
    <property type="match status" value="1"/>
</dbReference>
<name>A0A1F6M4J2_9BACT</name>
<dbReference type="InterPro" id="IPR001667">
    <property type="entry name" value="DDH_dom"/>
</dbReference>
<feature type="domain" description="DDH" evidence="1">
    <location>
        <begin position="19"/>
        <end position="212"/>
    </location>
</feature>
<dbReference type="SUPFAM" id="SSF64182">
    <property type="entry name" value="DHH phosphoesterases"/>
    <property type="match status" value="1"/>
</dbReference>
<dbReference type="STRING" id="1798676.A3B90_01510"/>
<organism evidence="2 3">
    <name type="scientific">Candidatus Magasanikbacteria bacterium RIFCSPHIGHO2_02_FULL_41_13</name>
    <dbReference type="NCBI Taxonomy" id="1798676"/>
    <lineage>
        <taxon>Bacteria</taxon>
        <taxon>Candidatus Magasanikiibacteriota</taxon>
    </lineage>
</organism>
<gene>
    <name evidence="2" type="ORF">A3B90_01510</name>
</gene>
<dbReference type="AlphaFoldDB" id="A0A1F6M4J2"/>
<dbReference type="Gene3D" id="3.10.310.30">
    <property type="match status" value="1"/>
</dbReference>
<dbReference type="Proteomes" id="UP000178742">
    <property type="component" value="Unassembled WGS sequence"/>
</dbReference>